<dbReference type="Proteomes" id="UP000886667">
    <property type="component" value="Unassembled WGS sequence"/>
</dbReference>
<evidence type="ECO:0000256" key="1">
    <source>
        <dbReference type="ARBA" id="ARBA00022679"/>
    </source>
</evidence>
<proteinExistence type="predicted"/>
<keyword evidence="2 5" id="KW-0418">Kinase</keyword>
<accession>A0A9E4KB40</accession>
<dbReference type="Gene3D" id="3.30.230.10">
    <property type="match status" value="1"/>
</dbReference>
<dbReference type="NCBIfam" id="TIGR00144">
    <property type="entry name" value="beta_RFAP_syn"/>
    <property type="match status" value="1"/>
</dbReference>
<protein>
    <submittedName>
        <fullName evidence="5">GHMP kinase</fullName>
    </submittedName>
</protein>
<sequence length="347" mass="37266">MRIDQGHSMNYHYRSNDAGLVVEVEAPARLHLGFLDLHGGLGRKFGSIGLTIDSLSTRLRATKSNAITANGPAAQRALKVAKQYVKTNGLKGGVDIKLLQAIPDHVGLGSGTQMALAVGTAIERLYGGDRDSGTIAHSLSRGKRSGIGIGAFDQGGFILDCGRGEDDAIPPVPIRLEFPSSWRILLLFDSRGQGLHGKAEVGAFTELPQFPEQSAAHLCRLAMMQVVPGVMEAHLEPFAKAIGEIQQVVGDHFSSAQGGRFTSPMISAALTWLAEQGFKGVGQSSWGPTGFVLLKGQTQANSVERELKHRFGELSSFRCQQVAARNVGAEVRLLQQPTRLINQKRAR</sequence>
<dbReference type="Pfam" id="PF00288">
    <property type="entry name" value="GHMP_kinases_N"/>
    <property type="match status" value="1"/>
</dbReference>
<dbReference type="InterPro" id="IPR006204">
    <property type="entry name" value="GHMP_kinase_N_dom"/>
</dbReference>
<dbReference type="InterPro" id="IPR020568">
    <property type="entry name" value="Ribosomal_Su5_D2-typ_SF"/>
</dbReference>
<feature type="domain" description="GHMP kinase C-terminal" evidence="4">
    <location>
        <begin position="235"/>
        <end position="311"/>
    </location>
</feature>
<dbReference type="InterPro" id="IPR014721">
    <property type="entry name" value="Ribsml_uS5_D2-typ_fold_subgr"/>
</dbReference>
<comment type="caution">
    <text evidence="5">The sequence shown here is derived from an EMBL/GenBank/DDBJ whole genome shotgun (WGS) entry which is preliminary data.</text>
</comment>
<dbReference type="InterPro" id="IPR013750">
    <property type="entry name" value="GHMP_kinase_C_dom"/>
</dbReference>
<dbReference type="PANTHER" id="PTHR20861">
    <property type="entry name" value="HOMOSERINE/4-DIPHOSPHOCYTIDYL-2-C-METHYL-D-ERYTHRITOL KINASE"/>
    <property type="match status" value="1"/>
</dbReference>
<dbReference type="PANTHER" id="PTHR20861:SF6">
    <property type="entry name" value="BETA-RIBOFURANOSYLPHENOL 5'-PHOSPHATE SYNTHASE"/>
    <property type="match status" value="1"/>
</dbReference>
<evidence type="ECO:0000259" key="3">
    <source>
        <dbReference type="Pfam" id="PF00288"/>
    </source>
</evidence>
<dbReference type="InterPro" id="IPR004422">
    <property type="entry name" value="RFAP_synthase"/>
</dbReference>
<dbReference type="GO" id="GO:0016301">
    <property type="term" value="F:kinase activity"/>
    <property type="evidence" value="ECO:0007669"/>
    <property type="project" value="UniProtKB-KW"/>
</dbReference>
<evidence type="ECO:0000313" key="5">
    <source>
        <dbReference type="EMBL" id="MCG7945477.1"/>
    </source>
</evidence>
<reference evidence="5" key="1">
    <citation type="journal article" date="2021" name="Proc. Natl. Acad. Sci. U.S.A.">
        <title>Global biogeography of chemosynthetic symbionts reveals both localized and globally distributed symbiont groups. .</title>
        <authorList>
            <person name="Osvatic J.T."/>
            <person name="Wilkins L.G.E."/>
            <person name="Leibrecht L."/>
            <person name="Leray M."/>
            <person name="Zauner S."/>
            <person name="Polzin J."/>
            <person name="Camacho Y."/>
            <person name="Gros O."/>
            <person name="van Gils J.A."/>
            <person name="Eisen J.A."/>
            <person name="Petersen J.M."/>
            <person name="Yuen B."/>
        </authorList>
    </citation>
    <scope>NUCLEOTIDE SEQUENCE</scope>
    <source>
        <strain evidence="5">MAGclacostrist064TRANS</strain>
    </source>
</reference>
<evidence type="ECO:0000313" key="6">
    <source>
        <dbReference type="Proteomes" id="UP000886667"/>
    </source>
</evidence>
<feature type="domain" description="GHMP kinase N-terminal" evidence="3">
    <location>
        <begin position="78"/>
        <end position="154"/>
    </location>
</feature>
<evidence type="ECO:0000259" key="4">
    <source>
        <dbReference type="Pfam" id="PF08544"/>
    </source>
</evidence>
<evidence type="ECO:0000256" key="2">
    <source>
        <dbReference type="ARBA" id="ARBA00022777"/>
    </source>
</evidence>
<name>A0A9E4KB40_9GAMM</name>
<dbReference type="GO" id="GO:0005524">
    <property type="term" value="F:ATP binding"/>
    <property type="evidence" value="ECO:0007669"/>
    <property type="project" value="InterPro"/>
</dbReference>
<gene>
    <name evidence="5" type="ORF">JAZ07_03930</name>
</gene>
<organism evidence="5 6">
    <name type="scientific">Candidatus Thiodiazotropha taylori</name>
    <dbReference type="NCBI Taxonomy" id="2792791"/>
    <lineage>
        <taxon>Bacteria</taxon>
        <taxon>Pseudomonadati</taxon>
        <taxon>Pseudomonadota</taxon>
        <taxon>Gammaproteobacteria</taxon>
        <taxon>Chromatiales</taxon>
        <taxon>Sedimenticolaceae</taxon>
        <taxon>Candidatus Thiodiazotropha</taxon>
    </lineage>
</organism>
<dbReference type="AlphaFoldDB" id="A0A9E4KB40"/>
<dbReference type="Pfam" id="PF08544">
    <property type="entry name" value="GHMP_kinases_C"/>
    <property type="match status" value="1"/>
</dbReference>
<dbReference type="SUPFAM" id="SSF54211">
    <property type="entry name" value="Ribosomal protein S5 domain 2-like"/>
    <property type="match status" value="1"/>
</dbReference>
<dbReference type="EMBL" id="JAEPCM010000105">
    <property type="protein sequence ID" value="MCG7945477.1"/>
    <property type="molecule type" value="Genomic_DNA"/>
</dbReference>
<dbReference type="PIRSF" id="PIRSF004884">
    <property type="entry name" value="Sugar_kin_arch"/>
    <property type="match status" value="1"/>
</dbReference>
<keyword evidence="1" id="KW-0808">Transferase</keyword>